<comment type="subcellular location">
    <subcellularLocation>
        <location evidence="1">Cytoplasm</location>
        <location evidence="1">Cytoskeleton</location>
    </subcellularLocation>
</comment>
<protein>
    <submittedName>
        <fullName evidence="8">Targeting protein for Xklp2-B</fullName>
    </submittedName>
</protein>
<keyword evidence="9" id="KW-1185">Reference proteome</keyword>
<evidence type="ECO:0000256" key="1">
    <source>
        <dbReference type="ARBA" id="ARBA00004245"/>
    </source>
</evidence>
<sequence length="660" mass="76499">NYSNMMDDFCAPQWVDLTRSPQIPSDSYFEVEHEVHKPQMHLNIMTDLPELCKDESKNTDSVTDVKFDDSLEPKTPTCTNIAYFVLHDNKKHLVQKTEKENQLNKAMNDLKLDEKYNKIHQTWNISVTDLTSAFKVSTTEQKGKITIPEKAKKNIHMSGTKNAIVGKQSNTHRLKQCLLGKSQPKVLTCQYRRKSFIKDRKSNQFVSLSEMISKFQNETPERFRTISNKDMKSGPLIKFKRSPLKLTYPISPALRCKQRIRQSTILSQQEREKLELEKMKKHQVKANPVPVNILKGPSVLKKVAKKPATITEEFRLTQSKKICHTTGSQNSQPNLNGIKDKRVIPIIRSMSASNVIRKEHASTESVVENIKSMSCSFEARSKEFQIKKEKKLKNLHIQETNKVKIEFRARPASKFSKPTNTIKEQNTQKRVVVLCPFSFEERNKFLANKMEERVKQMREMNKESRVFHANPVPSFKNIVVHSLSKENLKKNGNDTKELGNKQINMPSNQKNKQLNIKNNTEIILVDKKKVKTKHHTVDSKSDKKQTKTNVNSVNTNYEKLNTQKKVANFELNTKKQAKERNEYNDKIRKDEHELEVKRLEEEKKRLLQQKLERTELRKMTIFKARPMPVYKPLVVMKSTKPPTSPRSPALGLRTKAKSIS</sequence>
<dbReference type="Proteomes" id="UP000250275">
    <property type="component" value="Unassembled WGS sequence"/>
</dbReference>
<feature type="region of interest" description="Disordered" evidence="6">
    <location>
        <begin position="637"/>
        <end position="660"/>
    </location>
</feature>
<feature type="domain" description="TPX2 C-terminal" evidence="7">
    <location>
        <begin position="446"/>
        <end position="485"/>
    </location>
</feature>
<dbReference type="GO" id="GO:0005874">
    <property type="term" value="C:microtubule"/>
    <property type="evidence" value="ECO:0007669"/>
    <property type="project" value="InterPro"/>
</dbReference>
<evidence type="ECO:0000313" key="8">
    <source>
        <dbReference type="EMBL" id="OAD52330.1"/>
    </source>
</evidence>
<dbReference type="Pfam" id="PF06886">
    <property type="entry name" value="TPX2"/>
    <property type="match status" value="2"/>
</dbReference>
<evidence type="ECO:0000259" key="7">
    <source>
        <dbReference type="Pfam" id="PF06886"/>
    </source>
</evidence>
<feature type="coiled-coil region" evidence="5">
    <location>
        <begin position="543"/>
        <end position="619"/>
    </location>
</feature>
<keyword evidence="4" id="KW-0206">Cytoskeleton</keyword>
<evidence type="ECO:0000256" key="4">
    <source>
        <dbReference type="ARBA" id="ARBA00023212"/>
    </source>
</evidence>
<dbReference type="InterPro" id="IPR009675">
    <property type="entry name" value="TPX2_fam"/>
</dbReference>
<dbReference type="PANTHER" id="PTHR14326:SF44">
    <property type="entry name" value="TARGETING PROTEIN FOR XKLP2"/>
    <property type="match status" value="1"/>
</dbReference>
<evidence type="ECO:0000256" key="3">
    <source>
        <dbReference type="ARBA" id="ARBA00022490"/>
    </source>
</evidence>
<dbReference type="GO" id="GO:0060236">
    <property type="term" value="P:regulation of mitotic spindle organization"/>
    <property type="evidence" value="ECO:0007669"/>
    <property type="project" value="InterPro"/>
</dbReference>
<accession>A0A310SFE1</accession>
<evidence type="ECO:0000256" key="5">
    <source>
        <dbReference type="SAM" id="Coils"/>
    </source>
</evidence>
<keyword evidence="5" id="KW-0175">Coiled coil</keyword>
<dbReference type="OrthoDB" id="1684416at2759"/>
<evidence type="ECO:0000256" key="6">
    <source>
        <dbReference type="SAM" id="MobiDB-lite"/>
    </source>
</evidence>
<feature type="domain" description="TPX2 C-terminal" evidence="7">
    <location>
        <begin position="569"/>
        <end position="643"/>
    </location>
</feature>
<proteinExistence type="inferred from homology"/>
<evidence type="ECO:0000256" key="2">
    <source>
        <dbReference type="ARBA" id="ARBA00005885"/>
    </source>
</evidence>
<dbReference type="EMBL" id="KQ773953">
    <property type="protein sequence ID" value="OAD52330.1"/>
    <property type="molecule type" value="Genomic_DNA"/>
</dbReference>
<feature type="non-terminal residue" evidence="8">
    <location>
        <position position="1"/>
    </location>
</feature>
<gene>
    <name evidence="8" type="ORF">WN48_01932</name>
</gene>
<keyword evidence="3" id="KW-0963">Cytoplasm</keyword>
<dbReference type="AlphaFoldDB" id="A0A310SFE1"/>
<dbReference type="PANTHER" id="PTHR14326">
    <property type="entry name" value="TARGETING PROTEIN FOR XKLP2"/>
    <property type="match status" value="1"/>
</dbReference>
<reference evidence="8 9" key="1">
    <citation type="submission" date="2015-07" db="EMBL/GenBank/DDBJ databases">
        <title>The genome of Eufriesea mexicana.</title>
        <authorList>
            <person name="Pan H."/>
            <person name="Kapheim K."/>
        </authorList>
    </citation>
    <scope>NUCLEOTIDE SEQUENCE [LARGE SCALE GENOMIC DNA]</scope>
    <source>
        <strain evidence="8">0111107269</strain>
        <tissue evidence="8">Whole body</tissue>
    </source>
</reference>
<dbReference type="InterPro" id="IPR027329">
    <property type="entry name" value="TPX2_C"/>
</dbReference>
<name>A0A310SFE1_9HYME</name>
<evidence type="ECO:0000313" key="9">
    <source>
        <dbReference type="Proteomes" id="UP000250275"/>
    </source>
</evidence>
<dbReference type="GO" id="GO:0005819">
    <property type="term" value="C:spindle"/>
    <property type="evidence" value="ECO:0007669"/>
    <property type="project" value="InterPro"/>
</dbReference>
<organism evidence="8 9">
    <name type="scientific">Eufriesea mexicana</name>
    <dbReference type="NCBI Taxonomy" id="516756"/>
    <lineage>
        <taxon>Eukaryota</taxon>
        <taxon>Metazoa</taxon>
        <taxon>Ecdysozoa</taxon>
        <taxon>Arthropoda</taxon>
        <taxon>Hexapoda</taxon>
        <taxon>Insecta</taxon>
        <taxon>Pterygota</taxon>
        <taxon>Neoptera</taxon>
        <taxon>Endopterygota</taxon>
        <taxon>Hymenoptera</taxon>
        <taxon>Apocrita</taxon>
        <taxon>Aculeata</taxon>
        <taxon>Apoidea</taxon>
        <taxon>Anthophila</taxon>
        <taxon>Apidae</taxon>
        <taxon>Eufriesea</taxon>
    </lineage>
</organism>
<comment type="similarity">
    <text evidence="2">Belongs to the TPX2 family.</text>
</comment>